<dbReference type="AlphaFoldDB" id="A0A4Z0PDU2"/>
<dbReference type="Pfam" id="PF01609">
    <property type="entry name" value="DDE_Tnp_1"/>
    <property type="match status" value="1"/>
</dbReference>
<gene>
    <name evidence="3" type="ORF">E5J99_20930</name>
</gene>
<dbReference type="OrthoDB" id="9815086at2"/>
<dbReference type="NCBIfam" id="NF033564">
    <property type="entry name" value="transpos_ISAs1"/>
    <property type="match status" value="1"/>
</dbReference>
<dbReference type="RefSeq" id="WP_135499747.1">
    <property type="nucleotide sequence ID" value="NZ_SRLD01000105.1"/>
</dbReference>
<dbReference type="Pfam" id="PF13808">
    <property type="entry name" value="DDE_Tnp_1_assoc"/>
    <property type="match status" value="1"/>
</dbReference>
<dbReference type="PANTHER" id="PTHR30298:SF0">
    <property type="entry name" value="PROTEIN YBFL-RELATED"/>
    <property type="match status" value="1"/>
</dbReference>
<keyword evidence="4" id="KW-1185">Reference proteome</keyword>
<feature type="domain" description="H repeat-associated protein N-terminal" evidence="2">
    <location>
        <begin position="5"/>
        <end position="92"/>
    </location>
</feature>
<comment type="caution">
    <text evidence="3">The sequence shown here is derived from an EMBL/GenBank/DDBJ whole genome shotgun (WGS) entry which is preliminary data.</text>
</comment>
<dbReference type="EMBL" id="SRLD01000105">
    <property type="protein sequence ID" value="TGE11416.1"/>
    <property type="molecule type" value="Genomic_DNA"/>
</dbReference>
<evidence type="ECO:0000259" key="2">
    <source>
        <dbReference type="Pfam" id="PF13808"/>
    </source>
</evidence>
<dbReference type="GO" id="GO:0006313">
    <property type="term" value="P:DNA transposition"/>
    <property type="evidence" value="ECO:0007669"/>
    <property type="project" value="InterPro"/>
</dbReference>
<protein>
    <submittedName>
        <fullName evidence="3">ISAs1 family transposase</fullName>
    </submittedName>
</protein>
<reference evidence="3 4" key="1">
    <citation type="submission" date="2019-04" db="EMBL/GenBank/DDBJ databases">
        <authorList>
            <person name="Feng G."/>
            <person name="Zhang J."/>
            <person name="Zhu H."/>
        </authorList>
    </citation>
    <scope>NUCLEOTIDE SEQUENCE [LARGE SCALE GENOMIC DNA]</scope>
    <source>
        <strain evidence="3 4">JCM 17223</strain>
    </source>
</reference>
<dbReference type="Proteomes" id="UP000297739">
    <property type="component" value="Unassembled WGS sequence"/>
</dbReference>
<dbReference type="InterPro" id="IPR002559">
    <property type="entry name" value="Transposase_11"/>
</dbReference>
<name>A0A4Z0PDU2_9BACT</name>
<dbReference type="InterPro" id="IPR032806">
    <property type="entry name" value="YbfD_N"/>
</dbReference>
<evidence type="ECO:0000259" key="1">
    <source>
        <dbReference type="Pfam" id="PF01609"/>
    </source>
</evidence>
<evidence type="ECO:0000313" key="4">
    <source>
        <dbReference type="Proteomes" id="UP000297739"/>
    </source>
</evidence>
<dbReference type="InterPro" id="IPR047647">
    <property type="entry name" value="ISAs1_transpos"/>
</dbReference>
<evidence type="ECO:0000313" key="3">
    <source>
        <dbReference type="EMBL" id="TGE11416.1"/>
    </source>
</evidence>
<feature type="domain" description="Transposase IS4-like" evidence="1">
    <location>
        <begin position="102"/>
        <end position="330"/>
    </location>
</feature>
<accession>A0A4Z0PDU2</accession>
<dbReference type="PANTHER" id="PTHR30298">
    <property type="entry name" value="H REPEAT-ASSOCIATED PREDICTED TRANSPOSASE"/>
    <property type="match status" value="1"/>
</dbReference>
<proteinExistence type="predicted"/>
<dbReference type="GO" id="GO:0004803">
    <property type="term" value="F:transposase activity"/>
    <property type="evidence" value="ECO:0007669"/>
    <property type="project" value="InterPro"/>
</dbReference>
<dbReference type="GO" id="GO:0003677">
    <property type="term" value="F:DNA binding"/>
    <property type="evidence" value="ECO:0007669"/>
    <property type="project" value="InterPro"/>
</dbReference>
<dbReference type="InterPro" id="IPR051698">
    <property type="entry name" value="Transposase_11-like"/>
</dbReference>
<sequence length="366" mass="40916">MSLQTHLAQIPEFRRQNKNFRHFLVDILAISVLATLCGADDFEEITLFGQQKEALLRRYLPLPYGPPAVDTYRRVFEKLDVAQFNACFMAWMQEILPPEQADQICIDGKTLRGSGPKPLHVVSAVASANGLSLGQVAGVGKGQELGAVPELLALLDLRGAVVSLDALSCQPAIAEQIIEQGGDYWLGLKANQPGLLAEVERHTDALPEAAAFTRWAYAADRTPLRYQVWTQADLRWVDEDGRWPGLATLVRVQTMSPIDGKEPVSSNRYYLSSRAHLTPEQADGFVRGHWAIENALHWHLDVTFGEDDHRLRQHHAAQNLALVRKMALNLLKQDPTKRSIKNKRKRLAWDEPFLERLLAALCAPAT</sequence>
<organism evidence="3 4">
    <name type="scientific">Hymenobacter elongatus</name>
    <dbReference type="NCBI Taxonomy" id="877208"/>
    <lineage>
        <taxon>Bacteria</taxon>
        <taxon>Pseudomonadati</taxon>
        <taxon>Bacteroidota</taxon>
        <taxon>Cytophagia</taxon>
        <taxon>Cytophagales</taxon>
        <taxon>Hymenobacteraceae</taxon>
        <taxon>Hymenobacter</taxon>
    </lineage>
</organism>